<dbReference type="Proteomes" id="UP001165960">
    <property type="component" value="Unassembled WGS sequence"/>
</dbReference>
<evidence type="ECO:0000313" key="2">
    <source>
        <dbReference type="Proteomes" id="UP001165960"/>
    </source>
</evidence>
<comment type="caution">
    <text evidence="1">The sequence shown here is derived from an EMBL/GenBank/DDBJ whole genome shotgun (WGS) entry which is preliminary data.</text>
</comment>
<keyword evidence="2" id="KW-1185">Reference proteome</keyword>
<reference evidence="1" key="1">
    <citation type="submission" date="2022-04" db="EMBL/GenBank/DDBJ databases">
        <title>Genome of the entomopathogenic fungus Entomophthora muscae.</title>
        <authorList>
            <person name="Elya C."/>
            <person name="Lovett B.R."/>
            <person name="Lee E."/>
            <person name="Macias A.M."/>
            <person name="Hajek A.E."/>
            <person name="De Bivort B.L."/>
            <person name="Kasson M.T."/>
            <person name="De Fine Licht H.H."/>
            <person name="Stajich J.E."/>
        </authorList>
    </citation>
    <scope>NUCLEOTIDE SEQUENCE</scope>
    <source>
        <strain evidence="1">Berkeley</strain>
    </source>
</reference>
<dbReference type="EMBL" id="QTSX02007155">
    <property type="protein sequence ID" value="KAJ9050423.1"/>
    <property type="molecule type" value="Genomic_DNA"/>
</dbReference>
<proteinExistence type="predicted"/>
<organism evidence="1 2">
    <name type="scientific">Entomophthora muscae</name>
    <dbReference type="NCBI Taxonomy" id="34485"/>
    <lineage>
        <taxon>Eukaryota</taxon>
        <taxon>Fungi</taxon>
        <taxon>Fungi incertae sedis</taxon>
        <taxon>Zoopagomycota</taxon>
        <taxon>Entomophthoromycotina</taxon>
        <taxon>Entomophthoromycetes</taxon>
        <taxon>Entomophthorales</taxon>
        <taxon>Entomophthoraceae</taxon>
        <taxon>Entomophthora</taxon>
    </lineage>
</organism>
<evidence type="ECO:0000313" key="1">
    <source>
        <dbReference type="EMBL" id="KAJ9050423.1"/>
    </source>
</evidence>
<protein>
    <submittedName>
        <fullName evidence="1">Uncharacterized protein</fullName>
    </submittedName>
</protein>
<name>A0ACC2RK49_9FUNG</name>
<accession>A0ACC2RK49</accession>
<gene>
    <name evidence="1" type="ORF">DSO57_1014433</name>
</gene>
<sequence length="657" mass="74721">MSENFSMGGELPACNSQVNHDYNYFLSPLAPYPGTNFIYPPNPQLVSYNRSWTQEEDKKIFQATRKYGNNWAKIVTRFTDRTQNEIKGRWEYLESLAQERGITIKKPKTEHVFDNSHYTESLLPSNVGFSAAQNPSTFLLEHPYISNSSAMLAPNQLGFLNDSTLAQNNFQTSAESQALHAEYSKIIDQLLQNQLVSQSAFMPSSTNQLYPNNQGIMDKAQFQPTIQESTSATEDSPQQDDDLGEETLMSLATKIYNNPLLIELLLKLSDMCINNGRAPEPIRRPSKRSRGDQPAYRCDGSLLLYQLANSDFPEELEGDCDFEEGDSEYDSDGNFKSTVSVGELNELMADTLNSPEIDKDDDGLFTQNILRQIRLQQKQNLQLVLQSYAMECSFRGPNSKMALHWRSQALQIKELNAFGMRYSSDAFNSSQDPFLSFLAVAGAEYIEEILDILANPPENILCLPNDVLSSRSQGLNLSIDKGRGLAYFFPDDKFAVSGSPRVLVEKARIIYIICKTVLEPIFVESLLPYFFFSNKRTRSIFVTAEDNLLTLGLHIFSDDWASIRSHILPVRLDHQLANRFNNTKSRKVNFHPIQLYYAEATRPLTADEACILREGIKKYGKNYRLIQQKLLPKRPTFFLKRALRDQDSRKNTTKTTK</sequence>